<dbReference type="Proteomes" id="UP000005950">
    <property type="component" value="Unassembled WGS sequence"/>
</dbReference>
<evidence type="ECO:0000313" key="4">
    <source>
        <dbReference type="EMBL" id="EEF67957.1"/>
    </source>
</evidence>
<dbReference type="SUPFAM" id="SSF55729">
    <property type="entry name" value="Acyl-CoA N-acyltransferases (Nat)"/>
    <property type="match status" value="1"/>
</dbReference>
<gene>
    <name evidence="4" type="ORF">HOLDEFILI_01883</name>
</gene>
<feature type="domain" description="N-acetyltransferase" evidence="3">
    <location>
        <begin position="1"/>
        <end position="144"/>
    </location>
</feature>
<dbReference type="EMBL" id="ACCF01000106">
    <property type="protein sequence ID" value="EEF67957.1"/>
    <property type="molecule type" value="Genomic_DNA"/>
</dbReference>
<dbReference type="PROSITE" id="PS51186">
    <property type="entry name" value="GNAT"/>
    <property type="match status" value="1"/>
</dbReference>
<dbReference type="PANTHER" id="PTHR43420">
    <property type="entry name" value="ACETYLTRANSFERASE"/>
    <property type="match status" value="1"/>
</dbReference>
<dbReference type="InterPro" id="IPR050680">
    <property type="entry name" value="YpeA/RimI_acetyltransf"/>
</dbReference>
<dbReference type="Gene3D" id="3.40.630.30">
    <property type="match status" value="1"/>
</dbReference>
<dbReference type="HOGENOM" id="CLU_111226_4_0_9"/>
<dbReference type="eggNOG" id="COG0456">
    <property type="taxonomic scope" value="Bacteria"/>
</dbReference>
<dbReference type="RefSeq" id="WP_006059073.1">
    <property type="nucleotide sequence ID" value="NZ_GG657556.1"/>
</dbReference>
<dbReference type="PANTHER" id="PTHR43420:SF47">
    <property type="entry name" value="N-ACETYLTRANSFERASE DOMAIN-CONTAINING PROTEIN"/>
    <property type="match status" value="1"/>
</dbReference>
<organism evidence="4 5">
    <name type="scientific">Holdemania filiformis DSM 12042</name>
    <dbReference type="NCBI Taxonomy" id="545696"/>
    <lineage>
        <taxon>Bacteria</taxon>
        <taxon>Bacillati</taxon>
        <taxon>Bacillota</taxon>
        <taxon>Erysipelotrichia</taxon>
        <taxon>Erysipelotrichales</taxon>
        <taxon>Erysipelotrichaceae</taxon>
        <taxon>Holdemania</taxon>
    </lineage>
</organism>
<comment type="caution">
    <text evidence="4">The sequence shown here is derived from an EMBL/GenBank/DDBJ whole genome shotgun (WGS) entry which is preliminary data.</text>
</comment>
<dbReference type="AlphaFoldDB" id="B9Y7T8"/>
<dbReference type="CDD" id="cd04301">
    <property type="entry name" value="NAT_SF"/>
    <property type="match status" value="1"/>
</dbReference>
<sequence>MRFTTIDQHNYRQVCSLSVTPEQSGYLSSAPMILVRAYAFRHQNSEVSVIEEGEDQLGLVMTREAESGSEIILDQFFIDQRFQHRGYGRKAMKLLLQKLRERQVKRIVLCYREADQAAAHLYRSLGFAETGERDEDEILMELIL</sequence>
<evidence type="ECO:0000313" key="5">
    <source>
        <dbReference type="Proteomes" id="UP000005950"/>
    </source>
</evidence>
<evidence type="ECO:0000256" key="1">
    <source>
        <dbReference type="ARBA" id="ARBA00022679"/>
    </source>
</evidence>
<accession>B9Y7T8</accession>
<keyword evidence="2" id="KW-0012">Acyltransferase</keyword>
<reference evidence="4 5" key="1">
    <citation type="submission" date="2008-12" db="EMBL/GenBank/DDBJ databases">
        <authorList>
            <person name="Fulton L."/>
            <person name="Clifton S."/>
            <person name="Fulton B."/>
            <person name="Xu J."/>
            <person name="Minx P."/>
            <person name="Pepin K.H."/>
            <person name="Johnson M."/>
            <person name="Bhonagiri V."/>
            <person name="Nash W.E."/>
            <person name="Mardis E.R."/>
            <person name="Wilson R.K."/>
        </authorList>
    </citation>
    <scope>NUCLEOTIDE SEQUENCE [LARGE SCALE GENOMIC DNA]</scope>
    <source>
        <strain evidence="4 5">DSM 12042</strain>
    </source>
</reference>
<dbReference type="STRING" id="545696.HOLDEFILI_01883"/>
<dbReference type="Pfam" id="PF00583">
    <property type="entry name" value="Acetyltransf_1"/>
    <property type="match status" value="1"/>
</dbReference>
<dbReference type="GO" id="GO:0016747">
    <property type="term" value="F:acyltransferase activity, transferring groups other than amino-acyl groups"/>
    <property type="evidence" value="ECO:0007669"/>
    <property type="project" value="InterPro"/>
</dbReference>
<evidence type="ECO:0000256" key="2">
    <source>
        <dbReference type="ARBA" id="ARBA00023315"/>
    </source>
</evidence>
<dbReference type="InterPro" id="IPR016181">
    <property type="entry name" value="Acyl_CoA_acyltransferase"/>
</dbReference>
<name>B9Y7T8_9FIRM</name>
<proteinExistence type="predicted"/>
<reference evidence="4 5" key="2">
    <citation type="submission" date="2009-02" db="EMBL/GenBank/DDBJ databases">
        <title>Draft genome sequence of Holdemania filiformis DSM 12042.</title>
        <authorList>
            <person name="Sudarsanam P."/>
            <person name="Ley R."/>
            <person name="Guruge J."/>
            <person name="Turnbaugh P.J."/>
            <person name="Mahowald M."/>
            <person name="Liep D."/>
            <person name="Gordon J."/>
        </authorList>
    </citation>
    <scope>NUCLEOTIDE SEQUENCE [LARGE SCALE GENOMIC DNA]</scope>
    <source>
        <strain evidence="4 5">DSM 12042</strain>
    </source>
</reference>
<protein>
    <submittedName>
        <fullName evidence="4">Putative diamine N-acetyltransferase</fullName>
    </submittedName>
</protein>
<dbReference type="OrthoDB" id="9127144at2"/>
<dbReference type="InterPro" id="IPR000182">
    <property type="entry name" value="GNAT_dom"/>
</dbReference>
<keyword evidence="1 4" id="KW-0808">Transferase</keyword>
<evidence type="ECO:0000259" key="3">
    <source>
        <dbReference type="PROSITE" id="PS51186"/>
    </source>
</evidence>